<comment type="subcellular location">
    <subcellularLocation>
        <location evidence="1">Cell outer membrane</location>
        <topology evidence="1">Multi-pass membrane protein</topology>
    </subcellularLocation>
</comment>
<dbReference type="GO" id="GO:0009279">
    <property type="term" value="C:cell outer membrane"/>
    <property type="evidence" value="ECO:0007669"/>
    <property type="project" value="UniProtKB-SubCell"/>
</dbReference>
<keyword evidence="7" id="KW-0998">Cell outer membrane</keyword>
<organism evidence="9 10">
    <name type="scientific">Pelagibacterium lentulum</name>
    <dbReference type="NCBI Taxonomy" id="2029865"/>
    <lineage>
        <taxon>Bacteria</taxon>
        <taxon>Pseudomonadati</taxon>
        <taxon>Pseudomonadota</taxon>
        <taxon>Alphaproteobacteria</taxon>
        <taxon>Hyphomicrobiales</taxon>
        <taxon>Devosiaceae</taxon>
        <taxon>Pelagibacterium</taxon>
    </lineage>
</organism>
<evidence type="ECO:0000256" key="6">
    <source>
        <dbReference type="ARBA" id="ARBA00023136"/>
    </source>
</evidence>
<dbReference type="Gene3D" id="2.40.160.60">
    <property type="entry name" value="Outer membrane protein transport protein (OMPP1/FadL/TodX)"/>
    <property type="match status" value="1"/>
</dbReference>
<dbReference type="AlphaFoldDB" id="A0A916RD74"/>
<keyword evidence="5 8" id="KW-0732">Signal</keyword>
<keyword evidence="4" id="KW-0812">Transmembrane</keyword>
<keyword evidence="6" id="KW-0472">Membrane</keyword>
<evidence type="ECO:0000256" key="4">
    <source>
        <dbReference type="ARBA" id="ARBA00022692"/>
    </source>
</evidence>
<evidence type="ECO:0000256" key="3">
    <source>
        <dbReference type="ARBA" id="ARBA00022452"/>
    </source>
</evidence>
<keyword evidence="10" id="KW-1185">Reference proteome</keyword>
<dbReference type="OrthoDB" id="19849at2"/>
<accession>A0A916RD74</accession>
<dbReference type="EMBL" id="BMKB01000002">
    <property type="protein sequence ID" value="GGA47870.1"/>
    <property type="molecule type" value="Genomic_DNA"/>
</dbReference>
<evidence type="ECO:0000313" key="9">
    <source>
        <dbReference type="EMBL" id="GGA47870.1"/>
    </source>
</evidence>
<evidence type="ECO:0000256" key="5">
    <source>
        <dbReference type="ARBA" id="ARBA00022729"/>
    </source>
</evidence>
<evidence type="ECO:0000313" key="10">
    <source>
        <dbReference type="Proteomes" id="UP000596977"/>
    </source>
</evidence>
<dbReference type="GO" id="GO:0015483">
    <property type="term" value="F:long-chain fatty acid transporting porin activity"/>
    <property type="evidence" value="ECO:0007669"/>
    <property type="project" value="TreeGrafter"/>
</dbReference>
<feature type="signal peptide" evidence="8">
    <location>
        <begin position="1"/>
        <end position="26"/>
    </location>
</feature>
<feature type="chain" id="PRO_5037157359" evidence="8">
    <location>
        <begin position="27"/>
        <end position="366"/>
    </location>
</feature>
<dbReference type="SUPFAM" id="SSF56935">
    <property type="entry name" value="Porins"/>
    <property type="match status" value="1"/>
</dbReference>
<comment type="similarity">
    <text evidence="2">Belongs to the OmpP1/FadL family.</text>
</comment>
<keyword evidence="3" id="KW-1134">Transmembrane beta strand</keyword>
<sequence>MSFKLHRASAFTALVISALSAGTANAGGLEANGYDWDLLFDPDTYATRAVVSFVHIDQGINFGGSEVANSIDRIYFNVGFKADLMENTSCLASAMNPWGSGTERDVAYAALMGKSATEELRSLDLGLTCAYGIEVGPGIASVIGGVSAQYLKYNADIPTSLTTTAPLSIDGWGVGWRAGVAYEIPEYAMRVSAIYNAAIDYELEGTAFGAPASADATTPQTFEIKGQTGIAPGWLALASVKWVNWSILDSLDVATAGGTLSSNFQYRDGWVVSGGVGHQLTPDLTVLGRVTWDRGTSTPVSGSVLETGSQTDRWGVTLGAAYDAAEGVQFNGGISLSTIGSGSNLDGESWGNGTVMAISGGFKGTF</sequence>
<gene>
    <name evidence="9" type="ORF">GCM10011499_17150</name>
</gene>
<evidence type="ECO:0000256" key="7">
    <source>
        <dbReference type="ARBA" id="ARBA00023237"/>
    </source>
</evidence>
<dbReference type="PANTHER" id="PTHR35093">
    <property type="entry name" value="OUTER MEMBRANE PROTEIN NMB0088-RELATED"/>
    <property type="match status" value="1"/>
</dbReference>
<dbReference type="Proteomes" id="UP000596977">
    <property type="component" value="Unassembled WGS sequence"/>
</dbReference>
<comment type="caution">
    <text evidence="9">The sequence shown here is derived from an EMBL/GenBank/DDBJ whole genome shotgun (WGS) entry which is preliminary data.</text>
</comment>
<reference evidence="9 10" key="1">
    <citation type="journal article" date="2014" name="Int. J. Syst. Evol. Microbiol.">
        <title>Complete genome sequence of Corynebacterium casei LMG S-19264T (=DSM 44701T), isolated from a smear-ripened cheese.</title>
        <authorList>
            <consortium name="US DOE Joint Genome Institute (JGI-PGF)"/>
            <person name="Walter F."/>
            <person name="Albersmeier A."/>
            <person name="Kalinowski J."/>
            <person name="Ruckert C."/>
        </authorList>
    </citation>
    <scope>NUCLEOTIDE SEQUENCE [LARGE SCALE GENOMIC DNA]</scope>
    <source>
        <strain evidence="9 10">CGMCC 1.15896</strain>
    </source>
</reference>
<evidence type="ECO:0000256" key="1">
    <source>
        <dbReference type="ARBA" id="ARBA00004571"/>
    </source>
</evidence>
<dbReference type="InterPro" id="IPR005017">
    <property type="entry name" value="OMPP1/FadL/TodX"/>
</dbReference>
<protein>
    <submittedName>
        <fullName evidence="9">Long-chain fatty acid transporter</fullName>
    </submittedName>
</protein>
<dbReference type="Pfam" id="PF03349">
    <property type="entry name" value="Toluene_X"/>
    <property type="match status" value="1"/>
</dbReference>
<dbReference type="RefSeq" id="WP_127070879.1">
    <property type="nucleotide sequence ID" value="NZ_BMKB01000002.1"/>
</dbReference>
<name>A0A916RD74_9HYPH</name>
<proteinExistence type="inferred from homology"/>
<evidence type="ECO:0000256" key="8">
    <source>
        <dbReference type="SAM" id="SignalP"/>
    </source>
</evidence>
<evidence type="ECO:0000256" key="2">
    <source>
        <dbReference type="ARBA" id="ARBA00008163"/>
    </source>
</evidence>
<dbReference type="PANTHER" id="PTHR35093:SF8">
    <property type="entry name" value="OUTER MEMBRANE PROTEIN NMB0088-RELATED"/>
    <property type="match status" value="1"/>
</dbReference>